<evidence type="ECO:0000256" key="2">
    <source>
        <dbReference type="ARBA" id="ARBA00007755"/>
    </source>
</evidence>
<evidence type="ECO:0000256" key="5">
    <source>
        <dbReference type="ARBA" id="ARBA00022989"/>
    </source>
</evidence>
<keyword evidence="3" id="KW-1003">Cell membrane</keyword>
<evidence type="ECO:0000313" key="10">
    <source>
        <dbReference type="Proteomes" id="UP000625527"/>
    </source>
</evidence>
<proteinExistence type="inferred from homology"/>
<feature type="domain" description="CstA N-terminal" evidence="8">
    <location>
        <begin position="359"/>
        <end position="502"/>
    </location>
</feature>
<accession>A0ABR9N2Q6</accession>
<sequence length="568" mass="59542">MNSLLLAVIGIAMVLGGYFLYSKYLASRVYRLDPEYATPAHTMNDGVDYVPTNKFVLWGHHFTSVAGAAPIVGPAVAVIWGWLPAFLWVTIGTVFFAGMHDMGALWASARNRGQSMGMLSGRYIGARGRSLFLVVIFLLLLMVNAAFATVIKNLLIATPTAVIPTWGAILVAIVVGQMIYRWRMNLALTTVLGVVALYALILLGDAVPVVLPEDSAAPFWLTLLFLYAGVASLLPVHVLLQPRDYINGVQLFIALGILYGAVLLASPAVVAPAFNQNLPEGTPSLVPLLFVTIACGAISGFHGMVSSGTSAKQLDKETDARFVGYFGAVGEGLLALGSIIAATAGFATIANWEEVYSAFGNGGVGAFVSGGATIVNAGLGIPDGLSATILATTAILFAATTMDTGVRLSRFVVQEAGDLMGLRVNKIVGTLVAVGVAMGITFSMGAGGEGGLQVIWPLFGTTNQLLASLTLAVVAVILLRRKRNALPALVPLVFVLIMSVYALIVQLGTFATNGQWLQLVLDVIILVASLWVAFEAAIAMVKAWRGPEITEEAETAAAPSSSASGVED</sequence>
<keyword evidence="10" id="KW-1185">Reference proteome</keyword>
<dbReference type="InterPro" id="IPR051605">
    <property type="entry name" value="CstA"/>
</dbReference>
<feature type="transmembrane region" description="Helical" evidence="7">
    <location>
        <begin position="217"/>
        <end position="240"/>
    </location>
</feature>
<evidence type="ECO:0000256" key="4">
    <source>
        <dbReference type="ARBA" id="ARBA00022692"/>
    </source>
</evidence>
<feature type="transmembrane region" description="Helical" evidence="7">
    <location>
        <begin position="62"/>
        <end position="80"/>
    </location>
</feature>
<dbReference type="EMBL" id="JADAQT010000106">
    <property type="protein sequence ID" value="MBE1877939.1"/>
    <property type="molecule type" value="Genomic_DNA"/>
</dbReference>
<evidence type="ECO:0000259" key="8">
    <source>
        <dbReference type="Pfam" id="PF02554"/>
    </source>
</evidence>
<dbReference type="Proteomes" id="UP000625527">
    <property type="component" value="Unassembled WGS sequence"/>
</dbReference>
<comment type="caution">
    <text evidence="9">The sequence shown here is derived from an EMBL/GenBank/DDBJ whole genome shotgun (WGS) entry which is preliminary data.</text>
</comment>
<reference evidence="9 10" key="1">
    <citation type="submission" date="2020-10" db="EMBL/GenBank/DDBJ databases">
        <title>Myceligenerans pegani sp. nov., an endophytic actinomycete isolated from Peganum harmala L. in Xinjiang, China.</title>
        <authorList>
            <person name="Xin L."/>
        </authorList>
    </citation>
    <scope>NUCLEOTIDE SEQUENCE [LARGE SCALE GENOMIC DNA]</scope>
    <source>
        <strain evidence="9 10">TRM65318</strain>
    </source>
</reference>
<keyword evidence="6 7" id="KW-0472">Membrane</keyword>
<feature type="transmembrane region" description="Helical" evidence="7">
    <location>
        <begin position="187"/>
        <end position="211"/>
    </location>
</feature>
<dbReference type="InterPro" id="IPR003706">
    <property type="entry name" value="CstA_N"/>
</dbReference>
<evidence type="ECO:0000256" key="7">
    <source>
        <dbReference type="SAM" id="Phobius"/>
    </source>
</evidence>
<dbReference type="Pfam" id="PF02554">
    <property type="entry name" value="CstA"/>
    <property type="match status" value="2"/>
</dbReference>
<comment type="similarity">
    <text evidence="2">Belongs to the peptide transporter carbon starvation (CstA) (TC 2.A.114) family.</text>
</comment>
<feature type="domain" description="CstA N-terminal" evidence="8">
    <location>
        <begin position="2"/>
        <end position="343"/>
    </location>
</feature>
<evidence type="ECO:0000256" key="1">
    <source>
        <dbReference type="ARBA" id="ARBA00004651"/>
    </source>
</evidence>
<feature type="transmembrane region" description="Helical" evidence="7">
    <location>
        <begin position="252"/>
        <end position="274"/>
    </location>
</feature>
<feature type="transmembrane region" description="Helical" evidence="7">
    <location>
        <begin position="86"/>
        <end position="109"/>
    </location>
</feature>
<keyword evidence="5 7" id="KW-1133">Transmembrane helix</keyword>
<evidence type="ECO:0000256" key="3">
    <source>
        <dbReference type="ARBA" id="ARBA00022475"/>
    </source>
</evidence>
<dbReference type="PANTHER" id="PTHR30252">
    <property type="entry name" value="INNER MEMBRANE PEPTIDE TRANSPORTER"/>
    <property type="match status" value="1"/>
</dbReference>
<comment type="subcellular location">
    <subcellularLocation>
        <location evidence="1">Cell membrane</location>
        <topology evidence="1">Multi-pass membrane protein</topology>
    </subcellularLocation>
</comment>
<feature type="transmembrane region" description="Helical" evidence="7">
    <location>
        <begin position="130"/>
        <end position="151"/>
    </location>
</feature>
<evidence type="ECO:0000256" key="6">
    <source>
        <dbReference type="ARBA" id="ARBA00023136"/>
    </source>
</evidence>
<feature type="transmembrane region" description="Helical" evidence="7">
    <location>
        <begin position="486"/>
        <end position="504"/>
    </location>
</feature>
<gene>
    <name evidence="9" type="ORF">IHE71_19805</name>
</gene>
<feature type="transmembrane region" description="Helical" evidence="7">
    <location>
        <begin position="427"/>
        <end position="448"/>
    </location>
</feature>
<name>A0ABR9N2Q6_9MICO</name>
<feature type="transmembrane region" description="Helical" evidence="7">
    <location>
        <begin position="454"/>
        <end position="479"/>
    </location>
</feature>
<feature type="transmembrane region" description="Helical" evidence="7">
    <location>
        <begin position="325"/>
        <end position="350"/>
    </location>
</feature>
<feature type="transmembrane region" description="Helical" evidence="7">
    <location>
        <begin position="516"/>
        <end position="538"/>
    </location>
</feature>
<organism evidence="9 10">
    <name type="scientific">Myceligenerans pegani</name>
    <dbReference type="NCBI Taxonomy" id="2776917"/>
    <lineage>
        <taxon>Bacteria</taxon>
        <taxon>Bacillati</taxon>
        <taxon>Actinomycetota</taxon>
        <taxon>Actinomycetes</taxon>
        <taxon>Micrococcales</taxon>
        <taxon>Promicromonosporaceae</taxon>
        <taxon>Myceligenerans</taxon>
    </lineage>
</organism>
<dbReference type="RefSeq" id="WP_192864486.1">
    <property type="nucleotide sequence ID" value="NZ_JADAQT010000106.1"/>
</dbReference>
<dbReference type="PANTHER" id="PTHR30252:SF0">
    <property type="entry name" value="PEPTIDE TRANSPORTER CSTA"/>
    <property type="match status" value="1"/>
</dbReference>
<evidence type="ECO:0000313" key="9">
    <source>
        <dbReference type="EMBL" id="MBE1877939.1"/>
    </source>
</evidence>
<keyword evidence="4 7" id="KW-0812">Transmembrane</keyword>
<feature type="transmembrane region" description="Helical" evidence="7">
    <location>
        <begin position="286"/>
        <end position="305"/>
    </location>
</feature>
<protein>
    <submittedName>
        <fullName evidence="9">Carbon starvation protein A</fullName>
    </submittedName>
</protein>
<feature type="transmembrane region" description="Helical" evidence="7">
    <location>
        <begin position="6"/>
        <end position="26"/>
    </location>
</feature>
<feature type="transmembrane region" description="Helical" evidence="7">
    <location>
        <begin position="163"/>
        <end position="180"/>
    </location>
</feature>